<accession>A0A7W3RB38</accession>
<dbReference type="Proteomes" id="UP000539313">
    <property type="component" value="Unassembled WGS sequence"/>
</dbReference>
<proteinExistence type="predicted"/>
<dbReference type="AlphaFoldDB" id="A0A7W3RB38"/>
<feature type="transmembrane region" description="Helical" evidence="1">
    <location>
        <begin position="44"/>
        <end position="64"/>
    </location>
</feature>
<feature type="transmembrane region" description="Helical" evidence="1">
    <location>
        <begin position="12"/>
        <end position="32"/>
    </location>
</feature>
<name>A0A7W3RB38_9ACTN</name>
<gene>
    <name evidence="2" type="ORF">HNR21_005211</name>
</gene>
<feature type="transmembrane region" description="Helical" evidence="1">
    <location>
        <begin position="76"/>
        <end position="97"/>
    </location>
</feature>
<keyword evidence="1" id="KW-0472">Membrane</keyword>
<protein>
    <submittedName>
        <fullName evidence="2">Uncharacterized membrane protein (DUF485 family)</fullName>
    </submittedName>
</protein>
<organism evidence="2 3">
    <name type="scientific">Thermomonospora cellulosilytica</name>
    <dbReference type="NCBI Taxonomy" id="1411118"/>
    <lineage>
        <taxon>Bacteria</taxon>
        <taxon>Bacillati</taxon>
        <taxon>Actinomycetota</taxon>
        <taxon>Actinomycetes</taxon>
        <taxon>Streptosporangiales</taxon>
        <taxon>Thermomonosporaceae</taxon>
        <taxon>Thermomonospora</taxon>
    </lineage>
</organism>
<keyword evidence="3" id="KW-1185">Reference proteome</keyword>
<evidence type="ECO:0000256" key="1">
    <source>
        <dbReference type="SAM" id="Phobius"/>
    </source>
</evidence>
<evidence type="ECO:0000313" key="3">
    <source>
        <dbReference type="Proteomes" id="UP000539313"/>
    </source>
</evidence>
<keyword evidence="1" id="KW-0812">Transmembrane</keyword>
<dbReference type="RefSeq" id="WP_182707276.1">
    <property type="nucleotide sequence ID" value="NZ_JACJII010000001.1"/>
</dbReference>
<keyword evidence="1" id="KW-1133">Transmembrane helix</keyword>
<evidence type="ECO:0000313" key="2">
    <source>
        <dbReference type="EMBL" id="MBA9006329.1"/>
    </source>
</evidence>
<dbReference type="EMBL" id="JACJII010000001">
    <property type="protein sequence ID" value="MBA9006329.1"/>
    <property type="molecule type" value="Genomic_DNA"/>
</dbReference>
<comment type="caution">
    <text evidence="2">The sequence shown here is derived from an EMBL/GenBank/DDBJ whole genome shotgun (WGS) entry which is preliminary data.</text>
</comment>
<sequence>MAVMGPGATFMYLMAATWLFLGPFLMVGLGVLSAARRPPRRRAGLAVTAGVMLFYVGVFAVAGFRGFSDPHFFGDVVVGSLVTFGWLALPWLIAWLLTRRSARRADDTDPLP</sequence>
<reference evidence="2 3" key="1">
    <citation type="submission" date="2020-08" db="EMBL/GenBank/DDBJ databases">
        <title>Sequencing the genomes of 1000 actinobacteria strains.</title>
        <authorList>
            <person name="Klenk H.-P."/>
        </authorList>
    </citation>
    <scope>NUCLEOTIDE SEQUENCE [LARGE SCALE GENOMIC DNA]</scope>
    <source>
        <strain evidence="2 3">DSM 45823</strain>
    </source>
</reference>